<feature type="domain" description="DUF4349" evidence="4">
    <location>
        <begin position="88"/>
        <end position="295"/>
    </location>
</feature>
<proteinExistence type="predicted"/>
<dbReference type="PROSITE" id="PS51257">
    <property type="entry name" value="PROKAR_LIPOPROTEIN"/>
    <property type="match status" value="1"/>
</dbReference>
<name>A0A2M9BPV9_9BACT</name>
<keyword evidence="2" id="KW-0812">Transmembrane</keyword>
<feature type="signal peptide" evidence="3">
    <location>
        <begin position="1"/>
        <end position="22"/>
    </location>
</feature>
<dbReference type="EMBL" id="PGFA01000001">
    <property type="protein sequence ID" value="PJJ59986.1"/>
    <property type="molecule type" value="Genomic_DNA"/>
</dbReference>
<dbReference type="RefSeq" id="WP_100335656.1">
    <property type="nucleotide sequence ID" value="NZ_PGFA01000001.1"/>
</dbReference>
<evidence type="ECO:0000313" key="5">
    <source>
        <dbReference type="EMBL" id="PJJ59986.1"/>
    </source>
</evidence>
<evidence type="ECO:0000259" key="4">
    <source>
        <dbReference type="Pfam" id="PF14257"/>
    </source>
</evidence>
<evidence type="ECO:0000256" key="2">
    <source>
        <dbReference type="SAM" id="Phobius"/>
    </source>
</evidence>
<evidence type="ECO:0000256" key="1">
    <source>
        <dbReference type="SAM" id="MobiDB-lite"/>
    </source>
</evidence>
<keyword evidence="3" id="KW-0732">Signal</keyword>
<dbReference type="OrthoDB" id="5381491at2"/>
<feature type="chain" id="PRO_5014721665" evidence="3">
    <location>
        <begin position="23"/>
        <end position="309"/>
    </location>
</feature>
<dbReference type="Proteomes" id="UP000228535">
    <property type="component" value="Unassembled WGS sequence"/>
</dbReference>
<organism evidence="5 6">
    <name type="scientific">Hymenobacter chitinivorans DSM 11115</name>
    <dbReference type="NCBI Taxonomy" id="1121954"/>
    <lineage>
        <taxon>Bacteria</taxon>
        <taxon>Pseudomonadati</taxon>
        <taxon>Bacteroidota</taxon>
        <taxon>Cytophagia</taxon>
        <taxon>Cytophagales</taxon>
        <taxon>Hymenobacteraceae</taxon>
        <taxon>Hymenobacter</taxon>
    </lineage>
</organism>
<keyword evidence="2" id="KW-1133">Transmembrane helix</keyword>
<reference evidence="5 6" key="1">
    <citation type="submission" date="2017-11" db="EMBL/GenBank/DDBJ databases">
        <title>Genomic Encyclopedia of Archaeal and Bacterial Type Strains, Phase II (KMG-II): From Individual Species to Whole Genera.</title>
        <authorList>
            <person name="Goeker M."/>
        </authorList>
    </citation>
    <scope>NUCLEOTIDE SEQUENCE [LARGE SCALE GENOMIC DNA]</scope>
    <source>
        <strain evidence="5 6">DSM 11115</strain>
    </source>
</reference>
<evidence type="ECO:0000256" key="3">
    <source>
        <dbReference type="SAM" id="SignalP"/>
    </source>
</evidence>
<comment type="caution">
    <text evidence="5">The sequence shown here is derived from an EMBL/GenBank/DDBJ whole genome shotgun (WGS) entry which is preliminary data.</text>
</comment>
<accession>A0A2M9BPV9</accession>
<gene>
    <name evidence="5" type="ORF">CLV45_1411</name>
</gene>
<sequence length="309" mass="34226">MPTHTWKLLVLLLFTAACSSNKSEQAAVADEKMVVNELMEAPSVEMASMAPPPAPEAPQQTEISGDDQPDSPEANEPIRVTAAPGTTRKIIYHANVRVKVQDLARANARMDSLTRAFGAYVSDASERREDGQWEHQMTIRVLPSRFPTLLSRLNGLGTLESKTLGTDDVTAEHADVAARLATKRALEQRYIALLKQAKKVSEMLEIEGKIGEVRADIEATESKLKTLNDQVAYSTITLSYFQVITLKTPDAPVLSFGSRLVQAFYSGWELCTNLLLGLVTAWPLWILVLVIGWSIRVWRRRLAARELVS</sequence>
<dbReference type="InterPro" id="IPR025645">
    <property type="entry name" value="DUF4349"/>
</dbReference>
<dbReference type="Pfam" id="PF14257">
    <property type="entry name" value="DUF4349"/>
    <property type="match status" value="1"/>
</dbReference>
<keyword evidence="6" id="KW-1185">Reference proteome</keyword>
<feature type="region of interest" description="Disordered" evidence="1">
    <location>
        <begin position="46"/>
        <end position="79"/>
    </location>
</feature>
<keyword evidence="2" id="KW-0472">Membrane</keyword>
<evidence type="ECO:0000313" key="6">
    <source>
        <dbReference type="Proteomes" id="UP000228535"/>
    </source>
</evidence>
<protein>
    <submittedName>
        <fullName evidence="5">Uncharacterized protein DUF4349</fullName>
    </submittedName>
</protein>
<dbReference type="AlphaFoldDB" id="A0A2M9BPV9"/>
<feature type="transmembrane region" description="Helical" evidence="2">
    <location>
        <begin position="274"/>
        <end position="295"/>
    </location>
</feature>